<dbReference type="GO" id="GO:0003676">
    <property type="term" value="F:nucleic acid binding"/>
    <property type="evidence" value="ECO:0007669"/>
    <property type="project" value="InterPro"/>
</dbReference>
<dbReference type="AlphaFoldDB" id="A0A9P1GNK7"/>
<feature type="region of interest" description="Disordered" evidence="1">
    <location>
        <begin position="518"/>
        <end position="537"/>
    </location>
</feature>
<dbReference type="PROSITE" id="PS50879">
    <property type="entry name" value="RNASE_H_1"/>
    <property type="match status" value="1"/>
</dbReference>
<dbReference type="InterPro" id="IPR036397">
    <property type="entry name" value="RNaseH_sf"/>
</dbReference>
<protein>
    <recommendedName>
        <fullName evidence="2">RNase H type-1 domain-containing protein</fullName>
    </recommendedName>
</protein>
<gene>
    <name evidence="3" type="ORF">C1SCF055_LOCUS42773</name>
</gene>
<evidence type="ECO:0000313" key="5">
    <source>
        <dbReference type="Proteomes" id="UP001152797"/>
    </source>
</evidence>
<feature type="domain" description="RNase H type-1" evidence="2">
    <location>
        <begin position="35"/>
        <end position="189"/>
    </location>
</feature>
<dbReference type="Proteomes" id="UP001152797">
    <property type="component" value="Unassembled WGS sequence"/>
</dbReference>
<dbReference type="EMBL" id="CAMXCT010006680">
    <property type="protein sequence ID" value="CAI4018181.1"/>
    <property type="molecule type" value="Genomic_DNA"/>
</dbReference>
<sequence length="574" mass="65105">MDTHFFLPTYDLPSSFPFLPVCLQWTRDWWEVNTGGSHLCLYFDGSCLKTAGGPQVGAAVAAFIWVQNCWQFAGALSTKLEKAKTAYQAEIAASILATKFAFDLLKLIGTNHDTALTEVQFCYDSLTAGKQTEGAWQAVSSPEAGHLLRSLHKCIQQRFGSQVHYKHVKAHSGEPGNELVDTLAHQAALGSPLHDLEDWLQQMTAKTFVSYAEWFWFFFRSDVRWDQTDLLLPAAPAPFPESVMQQFEDAQLHIFALQETRLKRQYGILIGLARHRPIGHLYKNGVVQKVFFAQDDVAVVVADPRFLILRNDFVGLPAEWVYDTWKSWVSTSIDVGPTKEDHRDDLTSLFDAWQTERSPWKSQVRAVAKKHQMQEELENCRAQLVISDQPEFAMDKGALLGDALSDATQQWFCRYFPSGPSEAAKQELIDTWIQILCIDFGENNPLWDNWLAFVFLAWGDHWLPDIIAGFVDGEAEQIVDELYADFATELPRYQVLSRVAFLESSLRHCVETPPAPHRPVQIERPGLKHPKTNSRVRQPIEREPEELDAWIDCAAKASAAIRANAQRLPDFQNL</sequence>
<evidence type="ECO:0000256" key="1">
    <source>
        <dbReference type="SAM" id="MobiDB-lite"/>
    </source>
</evidence>
<keyword evidence="5" id="KW-1185">Reference proteome</keyword>
<accession>A0A9P1GNK7</accession>
<dbReference type="GO" id="GO:0004523">
    <property type="term" value="F:RNA-DNA hybrid ribonuclease activity"/>
    <property type="evidence" value="ECO:0007669"/>
    <property type="project" value="InterPro"/>
</dbReference>
<evidence type="ECO:0000313" key="4">
    <source>
        <dbReference type="EMBL" id="CAL1171556.1"/>
    </source>
</evidence>
<dbReference type="InterPro" id="IPR012337">
    <property type="entry name" value="RNaseH-like_sf"/>
</dbReference>
<dbReference type="Pfam" id="PF00075">
    <property type="entry name" value="RNase_H"/>
    <property type="match status" value="1"/>
</dbReference>
<comment type="caution">
    <text evidence="3">The sequence shown here is derived from an EMBL/GenBank/DDBJ whole genome shotgun (WGS) entry which is preliminary data.</text>
</comment>
<dbReference type="EMBL" id="CAMXCT030006680">
    <property type="protein sequence ID" value="CAL4805493.1"/>
    <property type="molecule type" value="Genomic_DNA"/>
</dbReference>
<dbReference type="OrthoDB" id="407198at2759"/>
<evidence type="ECO:0000259" key="2">
    <source>
        <dbReference type="PROSITE" id="PS50879"/>
    </source>
</evidence>
<name>A0A9P1GNK7_9DINO</name>
<dbReference type="InterPro" id="IPR002156">
    <property type="entry name" value="RNaseH_domain"/>
</dbReference>
<reference evidence="3" key="1">
    <citation type="submission" date="2022-10" db="EMBL/GenBank/DDBJ databases">
        <authorList>
            <person name="Chen Y."/>
            <person name="Dougan E. K."/>
            <person name="Chan C."/>
            <person name="Rhodes N."/>
            <person name="Thang M."/>
        </authorList>
    </citation>
    <scope>NUCLEOTIDE SEQUENCE</scope>
</reference>
<reference evidence="4" key="2">
    <citation type="submission" date="2024-04" db="EMBL/GenBank/DDBJ databases">
        <authorList>
            <person name="Chen Y."/>
            <person name="Shah S."/>
            <person name="Dougan E. K."/>
            <person name="Thang M."/>
            <person name="Chan C."/>
        </authorList>
    </citation>
    <scope>NUCLEOTIDE SEQUENCE [LARGE SCALE GENOMIC DNA]</scope>
</reference>
<evidence type="ECO:0000313" key="3">
    <source>
        <dbReference type="EMBL" id="CAI4018181.1"/>
    </source>
</evidence>
<dbReference type="SUPFAM" id="SSF53098">
    <property type="entry name" value="Ribonuclease H-like"/>
    <property type="match status" value="1"/>
</dbReference>
<dbReference type="EMBL" id="CAMXCT020006680">
    <property type="protein sequence ID" value="CAL1171556.1"/>
    <property type="molecule type" value="Genomic_DNA"/>
</dbReference>
<proteinExistence type="predicted"/>
<dbReference type="Gene3D" id="3.30.420.10">
    <property type="entry name" value="Ribonuclease H-like superfamily/Ribonuclease H"/>
    <property type="match status" value="1"/>
</dbReference>
<organism evidence="3">
    <name type="scientific">Cladocopium goreaui</name>
    <dbReference type="NCBI Taxonomy" id="2562237"/>
    <lineage>
        <taxon>Eukaryota</taxon>
        <taxon>Sar</taxon>
        <taxon>Alveolata</taxon>
        <taxon>Dinophyceae</taxon>
        <taxon>Suessiales</taxon>
        <taxon>Symbiodiniaceae</taxon>
        <taxon>Cladocopium</taxon>
    </lineage>
</organism>